<feature type="region of interest" description="Disordered" evidence="1">
    <location>
        <begin position="1"/>
        <end position="47"/>
    </location>
</feature>
<protein>
    <recommendedName>
        <fullName evidence="4">FAR1 domain-containing protein</fullName>
    </recommendedName>
</protein>
<dbReference type="EMBL" id="MU838999">
    <property type="protein sequence ID" value="KAK1771228.1"/>
    <property type="molecule type" value="Genomic_DNA"/>
</dbReference>
<evidence type="ECO:0000313" key="2">
    <source>
        <dbReference type="EMBL" id="KAK1771228.1"/>
    </source>
</evidence>
<reference evidence="2" key="1">
    <citation type="submission" date="2023-06" db="EMBL/GenBank/DDBJ databases">
        <title>Genome-scale phylogeny and comparative genomics of the fungal order Sordariales.</title>
        <authorList>
            <consortium name="Lawrence Berkeley National Laboratory"/>
            <person name="Hensen N."/>
            <person name="Bonometti L."/>
            <person name="Westerberg I."/>
            <person name="Brannstrom I.O."/>
            <person name="Guillou S."/>
            <person name="Cros-Aarteil S."/>
            <person name="Calhoun S."/>
            <person name="Haridas S."/>
            <person name="Kuo A."/>
            <person name="Mondo S."/>
            <person name="Pangilinan J."/>
            <person name="Riley R."/>
            <person name="Labutti K."/>
            <person name="Andreopoulos B."/>
            <person name="Lipzen A."/>
            <person name="Chen C."/>
            <person name="Yanf M."/>
            <person name="Daum C."/>
            <person name="Ng V."/>
            <person name="Clum A."/>
            <person name="Steindorff A."/>
            <person name="Ohm R."/>
            <person name="Martin F."/>
            <person name="Silar P."/>
            <person name="Natvig D."/>
            <person name="Lalanne C."/>
            <person name="Gautier V."/>
            <person name="Ament-Velasquez S.L."/>
            <person name="Kruys A."/>
            <person name="Hutchinson M.I."/>
            <person name="Powell A.J."/>
            <person name="Barry K."/>
            <person name="Miller A.N."/>
            <person name="Grigoriev I.V."/>
            <person name="Debuchy R."/>
            <person name="Gladieux P."/>
            <person name="Thoren M.H."/>
            <person name="Johannesson H."/>
        </authorList>
    </citation>
    <scope>NUCLEOTIDE SEQUENCE</scope>
    <source>
        <strain evidence="2">8032-3</strain>
    </source>
</reference>
<evidence type="ECO:0000256" key="1">
    <source>
        <dbReference type="SAM" id="MobiDB-lite"/>
    </source>
</evidence>
<dbReference type="Proteomes" id="UP001244011">
    <property type="component" value="Unassembled WGS sequence"/>
</dbReference>
<feature type="non-terminal residue" evidence="2">
    <location>
        <position position="220"/>
    </location>
</feature>
<dbReference type="AlphaFoldDB" id="A0AAJ0C946"/>
<dbReference type="RefSeq" id="XP_060287441.1">
    <property type="nucleotide sequence ID" value="XM_060424316.1"/>
</dbReference>
<keyword evidence="3" id="KW-1185">Reference proteome</keyword>
<evidence type="ECO:0008006" key="4">
    <source>
        <dbReference type="Google" id="ProtNLM"/>
    </source>
</evidence>
<name>A0AAJ0C946_9PEZI</name>
<accession>A0AAJ0C946</accession>
<dbReference type="GeneID" id="85307503"/>
<gene>
    <name evidence="2" type="ORF">QBC33DRAFT_445249</name>
</gene>
<sequence>MDQNLLPDEDVPAGQPEPHPDPPDPPGPPELPDPPEPLPNPPEGGIPLDAFDALRAPADTIDDLMSDLNRWGKLHGLHFIRAQASNKDKAGNPRRFEVHCDRGRATAKRGAGIRNTSTKRIECPWRGVANALKANDFSWTFRLSNKQEERVHNHGPSLDPSAHQGNRGFTEEQKGFIRIAASHPGVGARQIGSQLEAKWPDLLFKVKDINNELQYQRTAE</sequence>
<evidence type="ECO:0000313" key="3">
    <source>
        <dbReference type="Proteomes" id="UP001244011"/>
    </source>
</evidence>
<proteinExistence type="predicted"/>
<comment type="caution">
    <text evidence="2">The sequence shown here is derived from an EMBL/GenBank/DDBJ whole genome shotgun (WGS) entry which is preliminary data.</text>
</comment>
<organism evidence="2 3">
    <name type="scientific">Phialemonium atrogriseum</name>
    <dbReference type="NCBI Taxonomy" id="1093897"/>
    <lineage>
        <taxon>Eukaryota</taxon>
        <taxon>Fungi</taxon>
        <taxon>Dikarya</taxon>
        <taxon>Ascomycota</taxon>
        <taxon>Pezizomycotina</taxon>
        <taxon>Sordariomycetes</taxon>
        <taxon>Sordariomycetidae</taxon>
        <taxon>Cephalothecales</taxon>
        <taxon>Cephalothecaceae</taxon>
        <taxon>Phialemonium</taxon>
    </lineage>
</organism>
<feature type="compositionally biased region" description="Pro residues" evidence="1">
    <location>
        <begin position="23"/>
        <end position="44"/>
    </location>
</feature>